<keyword evidence="3" id="KW-1185">Reference proteome</keyword>
<comment type="caution">
    <text evidence="2">The sequence shown here is derived from an EMBL/GenBank/DDBJ whole genome shotgun (WGS) entry which is preliminary data.</text>
</comment>
<dbReference type="Proteomes" id="UP000680304">
    <property type="component" value="Unassembled WGS sequence"/>
</dbReference>
<sequence length="304" mass="33401">MIAKLWAMIPPLYAQAVAWLAINWPILAVIAAIALVLFILNQLGISADQILGAIAGAFLVLASVIWNTVVGVINAVIQFLWTAFVEPWIGIIEWVLNVFNGGFNSFGDAVKNLLGQIISWFLSLGKVVTKIIDAIFGTDWTAGLESLQDSLLKWGKNEQAITLSRDAPTIDARIDYGDAWNKGYRWGSDLADSFKGLTKSFDTAANNLSWPQSGRIPGGKLPDIDKVKKVGKIEDKVDISSEDLKTMRELAEMKSIQNFVTLTPTFSFGDTHIKQEGRSIDEIIERITVRMNEELAASAKGLFS</sequence>
<feature type="transmembrane region" description="Helical" evidence="1">
    <location>
        <begin position="12"/>
        <end position="38"/>
    </location>
</feature>
<evidence type="ECO:0000313" key="3">
    <source>
        <dbReference type="Proteomes" id="UP000680304"/>
    </source>
</evidence>
<keyword evidence="1" id="KW-0472">Membrane</keyword>
<gene>
    <name evidence="2" type="ORF">PACILC2_22100</name>
</gene>
<proteinExistence type="predicted"/>
<keyword evidence="1" id="KW-1133">Transmembrane helix</keyword>
<keyword evidence="1" id="KW-0812">Transmembrane</keyword>
<protein>
    <recommendedName>
        <fullName evidence="4">Tape measure protein</fullName>
    </recommendedName>
</protein>
<feature type="transmembrane region" description="Helical" evidence="1">
    <location>
        <begin position="50"/>
        <end position="69"/>
    </location>
</feature>
<organism evidence="2 3">
    <name type="scientific">Paenibacillus cisolokensis</name>
    <dbReference type="NCBI Taxonomy" id="1658519"/>
    <lineage>
        <taxon>Bacteria</taxon>
        <taxon>Bacillati</taxon>
        <taxon>Bacillota</taxon>
        <taxon>Bacilli</taxon>
        <taxon>Bacillales</taxon>
        <taxon>Paenibacillaceae</taxon>
        <taxon>Paenibacillus</taxon>
    </lineage>
</organism>
<dbReference type="EMBL" id="BOVJ01000067">
    <property type="protein sequence ID" value="GIQ63642.1"/>
    <property type="molecule type" value="Genomic_DNA"/>
</dbReference>
<evidence type="ECO:0000313" key="2">
    <source>
        <dbReference type="EMBL" id="GIQ63642.1"/>
    </source>
</evidence>
<reference evidence="2 3" key="1">
    <citation type="submission" date="2021-04" db="EMBL/GenBank/DDBJ databases">
        <title>Draft genome sequence of Paenibacillus cisolokensis, LC2-13A.</title>
        <authorList>
            <person name="Uke A."/>
            <person name="Chhe C."/>
            <person name="Baramee S."/>
            <person name="Kosugi A."/>
        </authorList>
    </citation>
    <scope>NUCLEOTIDE SEQUENCE [LARGE SCALE GENOMIC DNA]</scope>
    <source>
        <strain evidence="2 3">LC2-13A</strain>
    </source>
</reference>
<name>A0ABQ4N660_9BACL</name>
<evidence type="ECO:0000256" key="1">
    <source>
        <dbReference type="SAM" id="Phobius"/>
    </source>
</evidence>
<accession>A0ABQ4N660</accession>
<evidence type="ECO:0008006" key="4">
    <source>
        <dbReference type="Google" id="ProtNLM"/>
    </source>
</evidence>